<feature type="compositionally biased region" description="Basic and acidic residues" evidence="1">
    <location>
        <begin position="251"/>
        <end position="264"/>
    </location>
</feature>
<name>A0A6M3IGZ1_9ZZZZ</name>
<evidence type="ECO:0000256" key="1">
    <source>
        <dbReference type="SAM" id="MobiDB-lite"/>
    </source>
</evidence>
<evidence type="ECO:0000313" key="2">
    <source>
        <dbReference type="EMBL" id="QJA56645.1"/>
    </source>
</evidence>
<organism evidence="2">
    <name type="scientific">viral metagenome</name>
    <dbReference type="NCBI Taxonomy" id="1070528"/>
    <lineage>
        <taxon>unclassified sequences</taxon>
        <taxon>metagenomes</taxon>
        <taxon>organismal metagenomes</taxon>
    </lineage>
</organism>
<reference evidence="2" key="1">
    <citation type="submission" date="2020-03" db="EMBL/GenBank/DDBJ databases">
        <title>The deep terrestrial virosphere.</title>
        <authorList>
            <person name="Holmfeldt K."/>
            <person name="Nilsson E."/>
            <person name="Simone D."/>
            <person name="Lopez-Fernandez M."/>
            <person name="Wu X."/>
            <person name="de Brujin I."/>
            <person name="Lundin D."/>
            <person name="Andersson A."/>
            <person name="Bertilsson S."/>
            <person name="Dopson M."/>
        </authorList>
    </citation>
    <scope>NUCLEOTIDE SEQUENCE</scope>
    <source>
        <strain evidence="2">MM415B01812</strain>
    </source>
</reference>
<feature type="region of interest" description="Disordered" evidence="1">
    <location>
        <begin position="578"/>
        <end position="620"/>
    </location>
</feature>
<dbReference type="EMBL" id="MT141231">
    <property type="protein sequence ID" value="QJA56645.1"/>
    <property type="molecule type" value="Genomic_DNA"/>
</dbReference>
<dbReference type="InterPro" id="IPR056909">
    <property type="entry name" value="SU10_portal"/>
</dbReference>
<sequence>MAKASQAQIDNQKKWEDRINRAKKVRENWKQLFRVDMAREFFDGKQNPGFPQNEWITINKIYSHLKAQLPALYNANPYFYVKLRKAYSVNPLQIANWEKRGQIRQSYLNYLKDELDLKSKARLSVQDGFFAYGVAKTYYKADKNKNPDYGNSILGEDGLPVLDEKTGMPIPEPEFIPANERYCISRIHPDDFLWGEDSGTLEENWTWVAQCVRMTLEEAQKDDRFSKAAIARLKESDETEDDERKKRKERKTGDIKSRGESRFGRSNKKEKEKIVYVWEIWDLKEERWSVIAENGEIPLVDEEELPPGVEDHPFSILRFTLRDDSPYPIPPLSQGIDPQKEYCLARSRIMVHRKRFNRKYEVNIAALEDESELSKLESGDDGTIIRTRQLGAVQAIDDAPLDQMNYNELAMLNADMTELFGGSTGESRGIAEAESATQAGILDKRLEMKEGDAMSMVVDFVCSIARKLDQLVQVHITKEEAVKITGGPNGEFWELVQPQAYEEIEGEYAYSVNVGATIPRLPQLERSQWLAFLQFLGGFPHLLTAPHFMKKMAEMFHIEDEVLVEELRQIGLKIMSGQMAPPNAQGSQARQPEMKPASVVGGQAGGPQSLALPGAGNLPG</sequence>
<gene>
    <name evidence="2" type="ORF">MM415B01812_0014</name>
</gene>
<dbReference type="AlphaFoldDB" id="A0A6M3IGZ1"/>
<accession>A0A6M3IGZ1</accession>
<protein>
    <submittedName>
        <fullName evidence="2">Putative head tail connector protein</fullName>
    </submittedName>
</protein>
<proteinExistence type="predicted"/>
<dbReference type="Pfam" id="PF23899">
    <property type="entry name" value="SU10_portal"/>
    <property type="match status" value="1"/>
</dbReference>
<feature type="region of interest" description="Disordered" evidence="1">
    <location>
        <begin position="235"/>
        <end position="264"/>
    </location>
</feature>